<organism evidence="1 2">
    <name type="scientific">Pseudothauera rhizosphaerae</name>
    <dbReference type="NCBI Taxonomy" id="2565932"/>
    <lineage>
        <taxon>Bacteria</taxon>
        <taxon>Pseudomonadati</taxon>
        <taxon>Pseudomonadota</taxon>
        <taxon>Betaproteobacteria</taxon>
        <taxon>Rhodocyclales</taxon>
        <taxon>Zoogloeaceae</taxon>
        <taxon>Pseudothauera</taxon>
    </lineage>
</organism>
<reference evidence="1 2" key="1">
    <citation type="submission" date="2019-04" db="EMBL/GenBank/DDBJ databases">
        <title>Azoarcus rhizosphaerae sp. nov. isolated from rhizosphere of Ficus religiosa.</title>
        <authorList>
            <person name="Lin S.-Y."/>
            <person name="Hameed A."/>
            <person name="Hsu Y.-H."/>
            <person name="Young C.-C."/>
        </authorList>
    </citation>
    <scope>NUCLEOTIDE SEQUENCE [LARGE SCALE GENOMIC DNA]</scope>
    <source>
        <strain evidence="1 2">CC-YHH848</strain>
    </source>
</reference>
<dbReference type="Proteomes" id="UP000307956">
    <property type="component" value="Unassembled WGS sequence"/>
</dbReference>
<evidence type="ECO:0000313" key="2">
    <source>
        <dbReference type="Proteomes" id="UP000307956"/>
    </source>
</evidence>
<accession>A0A4S4AG04</accession>
<keyword evidence="2" id="KW-1185">Reference proteome</keyword>
<comment type="caution">
    <text evidence="1">The sequence shown here is derived from an EMBL/GenBank/DDBJ whole genome shotgun (WGS) entry which is preliminary data.</text>
</comment>
<name>A0A4S4AG04_9RHOO</name>
<sequence length="78" mass="8829">MSNEPPPAQGPVDVTVGRQYRLLTRADRIDHDDEFLQEDCETWQIDPLHIFAGMEYCPGVLRPARRKLPPNAGGNARE</sequence>
<dbReference type="EMBL" id="SSOD01000016">
    <property type="protein sequence ID" value="THF58051.1"/>
    <property type="molecule type" value="Genomic_DNA"/>
</dbReference>
<proteinExistence type="predicted"/>
<dbReference type="AlphaFoldDB" id="A0A4S4AG04"/>
<dbReference type="RefSeq" id="WP_136386218.1">
    <property type="nucleotide sequence ID" value="NZ_SSOD01000016.1"/>
</dbReference>
<protein>
    <submittedName>
        <fullName evidence="1">Uncharacterized protein</fullName>
    </submittedName>
</protein>
<gene>
    <name evidence="1" type="ORF">E6O51_17060</name>
</gene>
<evidence type="ECO:0000313" key="1">
    <source>
        <dbReference type="EMBL" id="THF58051.1"/>
    </source>
</evidence>
<dbReference type="OrthoDB" id="9182787at2"/>